<sequence>MAVLAVSQPLARDKTPPQHIQNTTDSTHKPTYVAQLQANSSTRPISKTELKPIKLIHGEPTIKFTMDEVNEFIIEEGLHQAVILKLFYGKPDLHNFAMFFQNNSILKVGAKNQNDATDKGTDVEQYQGDAREIINAKFQSKSNKEQYRQFVPNDNSGEGRDSRNNLGVDRDATVDRGVANSSEEATIFNPNNEENLENKGKSIKAARRGVGKDGVLGLPNVVVAKQDNSITGNSNNKWTLVSHKKWCL</sequence>
<proteinExistence type="predicted"/>
<keyword evidence="3" id="KW-1185">Reference proteome</keyword>
<accession>A0AAN8TQ74</accession>
<comment type="caution">
    <text evidence="2">The sequence shown here is derived from an EMBL/GenBank/DDBJ whole genome shotgun (WGS) entry which is preliminary data.</text>
</comment>
<name>A0AAN8TQ74_SOLBU</name>
<dbReference type="Proteomes" id="UP001371456">
    <property type="component" value="Unassembled WGS sequence"/>
</dbReference>
<gene>
    <name evidence="2" type="ORF">RDI58_013076</name>
</gene>
<feature type="region of interest" description="Disordered" evidence="1">
    <location>
        <begin position="1"/>
        <end position="29"/>
    </location>
</feature>
<evidence type="ECO:0000256" key="1">
    <source>
        <dbReference type="SAM" id="MobiDB-lite"/>
    </source>
</evidence>
<reference evidence="2 3" key="1">
    <citation type="submission" date="2024-02" db="EMBL/GenBank/DDBJ databases">
        <title>de novo genome assembly of Solanum bulbocastanum strain 11H21.</title>
        <authorList>
            <person name="Hosaka A.J."/>
        </authorList>
    </citation>
    <scope>NUCLEOTIDE SEQUENCE [LARGE SCALE GENOMIC DNA]</scope>
    <source>
        <tissue evidence="2">Young leaves</tissue>
    </source>
</reference>
<evidence type="ECO:0000313" key="3">
    <source>
        <dbReference type="Proteomes" id="UP001371456"/>
    </source>
</evidence>
<feature type="compositionally biased region" description="Basic and acidic residues" evidence="1">
    <location>
        <begin position="157"/>
        <end position="174"/>
    </location>
</feature>
<dbReference type="AlphaFoldDB" id="A0AAN8TQ74"/>
<dbReference type="EMBL" id="JBANQN010000005">
    <property type="protein sequence ID" value="KAK6789277.1"/>
    <property type="molecule type" value="Genomic_DNA"/>
</dbReference>
<protein>
    <submittedName>
        <fullName evidence="2">Uncharacterized protein</fullName>
    </submittedName>
</protein>
<organism evidence="2 3">
    <name type="scientific">Solanum bulbocastanum</name>
    <name type="common">Wild potato</name>
    <dbReference type="NCBI Taxonomy" id="147425"/>
    <lineage>
        <taxon>Eukaryota</taxon>
        <taxon>Viridiplantae</taxon>
        <taxon>Streptophyta</taxon>
        <taxon>Embryophyta</taxon>
        <taxon>Tracheophyta</taxon>
        <taxon>Spermatophyta</taxon>
        <taxon>Magnoliopsida</taxon>
        <taxon>eudicotyledons</taxon>
        <taxon>Gunneridae</taxon>
        <taxon>Pentapetalae</taxon>
        <taxon>asterids</taxon>
        <taxon>lamiids</taxon>
        <taxon>Solanales</taxon>
        <taxon>Solanaceae</taxon>
        <taxon>Solanoideae</taxon>
        <taxon>Solaneae</taxon>
        <taxon>Solanum</taxon>
    </lineage>
</organism>
<feature type="region of interest" description="Disordered" evidence="1">
    <location>
        <begin position="143"/>
        <end position="175"/>
    </location>
</feature>
<evidence type="ECO:0000313" key="2">
    <source>
        <dbReference type="EMBL" id="KAK6789277.1"/>
    </source>
</evidence>